<organism evidence="1 2">
    <name type="scientific">Kribbella antibiotica</name>
    <dbReference type="NCBI Taxonomy" id="190195"/>
    <lineage>
        <taxon>Bacteria</taxon>
        <taxon>Bacillati</taxon>
        <taxon>Actinomycetota</taxon>
        <taxon>Actinomycetes</taxon>
        <taxon>Propionibacteriales</taxon>
        <taxon>Kribbellaceae</taxon>
        <taxon>Kribbella</taxon>
    </lineage>
</organism>
<keyword evidence="2" id="KW-1185">Reference proteome</keyword>
<gene>
    <name evidence="1" type="ORF">E1263_02830</name>
</gene>
<accession>A0A4R4ZX05</accession>
<evidence type="ECO:0000313" key="2">
    <source>
        <dbReference type="Proteomes" id="UP000295124"/>
    </source>
</evidence>
<sequence length="90" mass="10283">MNLEEFDPTKFDLGEFMADVGRAGVRMMLKIDHERLAEGGQGWTVLLSGPLVGGSGTVRWDLRRLEQCIDVVVDRLKTMPGDWEWLELYE</sequence>
<reference evidence="1 2" key="1">
    <citation type="submission" date="2019-03" db="EMBL/GenBank/DDBJ databases">
        <title>Draft genome sequences of novel Actinobacteria.</title>
        <authorList>
            <person name="Sahin N."/>
            <person name="Ay H."/>
            <person name="Saygin H."/>
        </authorList>
    </citation>
    <scope>NUCLEOTIDE SEQUENCE [LARGE SCALE GENOMIC DNA]</scope>
    <source>
        <strain evidence="1 2">JCM 13523</strain>
    </source>
</reference>
<protein>
    <submittedName>
        <fullName evidence="1">Uncharacterized protein</fullName>
    </submittedName>
</protein>
<evidence type="ECO:0000313" key="1">
    <source>
        <dbReference type="EMBL" id="TDD62669.1"/>
    </source>
</evidence>
<dbReference type="AlphaFoldDB" id="A0A4R4ZX05"/>
<dbReference type="RefSeq" id="WP_132165005.1">
    <property type="nucleotide sequence ID" value="NZ_SMKX01000005.1"/>
</dbReference>
<name>A0A4R4ZX05_9ACTN</name>
<proteinExistence type="predicted"/>
<comment type="caution">
    <text evidence="1">The sequence shown here is derived from an EMBL/GenBank/DDBJ whole genome shotgun (WGS) entry which is preliminary data.</text>
</comment>
<dbReference type="Proteomes" id="UP000295124">
    <property type="component" value="Unassembled WGS sequence"/>
</dbReference>
<dbReference type="OrthoDB" id="3699555at2"/>
<dbReference type="EMBL" id="SMKX01000005">
    <property type="protein sequence ID" value="TDD62669.1"/>
    <property type="molecule type" value="Genomic_DNA"/>
</dbReference>